<dbReference type="InterPro" id="IPR036890">
    <property type="entry name" value="HATPase_C_sf"/>
</dbReference>
<dbReference type="GO" id="GO:0000155">
    <property type="term" value="F:phosphorelay sensor kinase activity"/>
    <property type="evidence" value="ECO:0007669"/>
    <property type="project" value="InterPro"/>
</dbReference>
<comment type="catalytic activity">
    <reaction evidence="1">
        <text>ATP + protein L-histidine = ADP + protein N-phospho-L-histidine.</text>
        <dbReference type="EC" id="2.7.13.3"/>
    </reaction>
</comment>
<evidence type="ECO:0000256" key="5">
    <source>
        <dbReference type="ARBA" id="ARBA00022741"/>
    </source>
</evidence>
<keyword evidence="9" id="KW-1133">Transmembrane helix</keyword>
<dbReference type="SUPFAM" id="SSF47384">
    <property type="entry name" value="Homodimeric domain of signal transducing histidine kinase"/>
    <property type="match status" value="1"/>
</dbReference>
<dbReference type="InterPro" id="IPR003661">
    <property type="entry name" value="HisK_dim/P_dom"/>
</dbReference>
<dbReference type="SMART" id="SM00388">
    <property type="entry name" value="HisKA"/>
    <property type="match status" value="1"/>
</dbReference>
<feature type="non-terminal residue" evidence="11">
    <location>
        <position position="395"/>
    </location>
</feature>
<dbReference type="Proteomes" id="UP000230859">
    <property type="component" value="Unassembled WGS sequence"/>
</dbReference>
<dbReference type="EC" id="2.7.13.3" evidence="2"/>
<comment type="caution">
    <text evidence="11">The sequence shown here is derived from an EMBL/GenBank/DDBJ whole genome shotgun (WGS) entry which is preliminary data.</text>
</comment>
<keyword evidence="6" id="KW-0418">Kinase</keyword>
<dbReference type="GO" id="GO:0005524">
    <property type="term" value="F:ATP binding"/>
    <property type="evidence" value="ECO:0007669"/>
    <property type="project" value="UniProtKB-KW"/>
</dbReference>
<protein>
    <recommendedName>
        <fullName evidence="2">histidine kinase</fullName>
        <ecNumber evidence="2">2.7.13.3</ecNumber>
    </recommendedName>
</protein>
<organism evidence="11 12">
    <name type="scientific">Candidatus Abzuiibacterium crystallinum</name>
    <dbReference type="NCBI Taxonomy" id="1974748"/>
    <lineage>
        <taxon>Bacteria</taxon>
        <taxon>Pseudomonadati</taxon>
        <taxon>Candidatus Omnitrophota</taxon>
        <taxon>Candidatus Abzuiibacterium</taxon>
    </lineage>
</organism>
<feature type="transmembrane region" description="Helical" evidence="9">
    <location>
        <begin position="33"/>
        <end position="52"/>
    </location>
</feature>
<keyword evidence="7" id="KW-0067">ATP-binding</keyword>
<evidence type="ECO:0000256" key="3">
    <source>
        <dbReference type="ARBA" id="ARBA00022553"/>
    </source>
</evidence>
<dbReference type="InterPro" id="IPR005467">
    <property type="entry name" value="His_kinase_dom"/>
</dbReference>
<dbReference type="EMBL" id="PCVY01000009">
    <property type="protein sequence ID" value="PIQ87421.1"/>
    <property type="molecule type" value="Genomic_DNA"/>
</dbReference>
<proteinExistence type="predicted"/>
<keyword evidence="9" id="KW-0812">Transmembrane</keyword>
<name>A0A2H0LST9_9BACT</name>
<dbReference type="AlphaFoldDB" id="A0A2H0LST9"/>
<evidence type="ECO:0000256" key="7">
    <source>
        <dbReference type="ARBA" id="ARBA00022840"/>
    </source>
</evidence>
<dbReference type="InterPro" id="IPR036097">
    <property type="entry name" value="HisK_dim/P_sf"/>
</dbReference>
<feature type="transmembrane region" description="Helical" evidence="9">
    <location>
        <begin position="6"/>
        <end position="24"/>
    </location>
</feature>
<evidence type="ECO:0000313" key="12">
    <source>
        <dbReference type="Proteomes" id="UP000230859"/>
    </source>
</evidence>
<dbReference type="CDD" id="cd00082">
    <property type="entry name" value="HisKA"/>
    <property type="match status" value="1"/>
</dbReference>
<dbReference type="SUPFAM" id="SSF55874">
    <property type="entry name" value="ATPase domain of HSP90 chaperone/DNA topoisomerase II/histidine kinase"/>
    <property type="match status" value="1"/>
</dbReference>
<dbReference type="InterPro" id="IPR031621">
    <property type="entry name" value="HisKA_7TM"/>
</dbReference>
<dbReference type="PANTHER" id="PTHR43065">
    <property type="entry name" value="SENSOR HISTIDINE KINASE"/>
    <property type="match status" value="1"/>
</dbReference>
<dbReference type="Gene3D" id="1.10.287.130">
    <property type="match status" value="1"/>
</dbReference>
<keyword evidence="9" id="KW-0472">Membrane</keyword>
<feature type="transmembrane region" description="Helical" evidence="9">
    <location>
        <begin position="67"/>
        <end position="89"/>
    </location>
</feature>
<evidence type="ECO:0000256" key="4">
    <source>
        <dbReference type="ARBA" id="ARBA00022679"/>
    </source>
</evidence>
<evidence type="ECO:0000259" key="10">
    <source>
        <dbReference type="PROSITE" id="PS50109"/>
    </source>
</evidence>
<dbReference type="Pfam" id="PF16927">
    <property type="entry name" value="HisKA_7TM"/>
    <property type="match status" value="1"/>
</dbReference>
<dbReference type="Gene3D" id="3.30.565.10">
    <property type="entry name" value="Histidine kinase-like ATPase, C-terminal domain"/>
    <property type="match status" value="1"/>
</dbReference>
<keyword evidence="4" id="KW-0808">Transferase</keyword>
<evidence type="ECO:0000256" key="2">
    <source>
        <dbReference type="ARBA" id="ARBA00012438"/>
    </source>
</evidence>
<evidence type="ECO:0000256" key="9">
    <source>
        <dbReference type="SAM" id="Phobius"/>
    </source>
</evidence>
<dbReference type="PROSITE" id="PS50109">
    <property type="entry name" value="HIS_KIN"/>
    <property type="match status" value="1"/>
</dbReference>
<feature type="transmembrane region" description="Helical" evidence="9">
    <location>
        <begin position="169"/>
        <end position="189"/>
    </location>
</feature>
<gene>
    <name evidence="11" type="ORF">COV74_00825</name>
</gene>
<keyword evidence="8" id="KW-0902">Two-component regulatory system</keyword>
<keyword evidence="3" id="KW-0597">Phosphoprotein</keyword>
<accession>A0A2H0LST9</accession>
<dbReference type="PANTHER" id="PTHR43065:SF10">
    <property type="entry name" value="PEROXIDE STRESS-ACTIVATED HISTIDINE KINASE MAK3"/>
    <property type="match status" value="1"/>
</dbReference>
<evidence type="ECO:0000256" key="6">
    <source>
        <dbReference type="ARBA" id="ARBA00022777"/>
    </source>
</evidence>
<evidence type="ECO:0000256" key="1">
    <source>
        <dbReference type="ARBA" id="ARBA00000085"/>
    </source>
</evidence>
<dbReference type="Pfam" id="PF00512">
    <property type="entry name" value="HisKA"/>
    <property type="match status" value="1"/>
</dbReference>
<keyword evidence="5" id="KW-0547">Nucleotide-binding</keyword>
<evidence type="ECO:0000256" key="8">
    <source>
        <dbReference type="ARBA" id="ARBA00023012"/>
    </source>
</evidence>
<feature type="domain" description="Histidine kinase" evidence="10">
    <location>
        <begin position="242"/>
        <end position="395"/>
    </location>
</feature>
<evidence type="ECO:0000313" key="11">
    <source>
        <dbReference type="EMBL" id="PIQ87421.1"/>
    </source>
</evidence>
<feature type="transmembrane region" description="Helical" evidence="9">
    <location>
        <begin position="137"/>
        <end position="157"/>
    </location>
</feature>
<sequence length="395" mass="45179">MSSYSFAIMFFAISSVVLGAFVYLKRPDDVGKLFLAFSLACGGWGVGNWWIYTNDTEYLTALWGTRIAHFCAILIPAIWLHFTCVYLNYESQKQKLILGFYCCSIFLLFFAGSHLFIPQVKSIVGFKYYTSTGPIYHIFTVEFFTAVSIAFIFLFQGLQKAIGERKEEIRIVFIATLIAFISGSLTFLPNYEIPFPQYNLFFMPLYPFMMAYAMTKRGFMDSSQVLAIHKEKLMLVGLMTASINHELRNPLFIARELTKKMKARAEEKGDDETLKSVETVTRHMERVGRLVERLREFGRPSDASHEKESVDLSKVIDDALFFVQQELRHQSVELKLDVPADLPPIQANKGQLEEVFLNLFMNALQAMPKGGVLSIVLRTSNIVHREKGNRSTKYE</sequence>
<reference evidence="11 12" key="1">
    <citation type="submission" date="2017-09" db="EMBL/GenBank/DDBJ databases">
        <title>Depth-based differentiation of microbial function through sediment-hosted aquifers and enrichment of novel symbionts in the deep terrestrial subsurface.</title>
        <authorList>
            <person name="Probst A.J."/>
            <person name="Ladd B."/>
            <person name="Jarett J.K."/>
            <person name="Geller-Mcgrath D.E."/>
            <person name="Sieber C.M."/>
            <person name="Emerson J.B."/>
            <person name="Anantharaman K."/>
            <person name="Thomas B.C."/>
            <person name="Malmstrom R."/>
            <person name="Stieglmeier M."/>
            <person name="Klingl A."/>
            <person name="Woyke T."/>
            <person name="Ryan C.M."/>
            <person name="Banfield J.F."/>
        </authorList>
    </citation>
    <scope>NUCLEOTIDE SEQUENCE [LARGE SCALE GENOMIC DNA]</scope>
    <source>
        <strain evidence="11">CG11_big_fil_rev_8_21_14_0_20_45_26</strain>
    </source>
</reference>
<feature type="transmembrane region" description="Helical" evidence="9">
    <location>
        <begin position="96"/>
        <end position="117"/>
    </location>
</feature>